<evidence type="ECO:0000256" key="1">
    <source>
        <dbReference type="ARBA" id="ARBA00007381"/>
    </source>
</evidence>
<dbReference type="Pfam" id="PF00012">
    <property type="entry name" value="HSP70"/>
    <property type="match status" value="1"/>
</dbReference>
<evidence type="ECO:0000256" key="3">
    <source>
        <dbReference type="ARBA" id="ARBA00022840"/>
    </source>
</evidence>
<dbReference type="Gene3D" id="2.60.34.10">
    <property type="entry name" value="Substrate Binding Domain Of DNAk, Chain A, domain 1"/>
    <property type="match status" value="1"/>
</dbReference>
<comment type="caution">
    <text evidence="4">The sequence shown here is derived from an EMBL/GenBank/DDBJ whole genome shotgun (WGS) entry which is preliminary data.</text>
</comment>
<dbReference type="InterPro" id="IPR013126">
    <property type="entry name" value="Hsp_70_fam"/>
</dbReference>
<gene>
    <name evidence="4" type="ORF">ZIOFF_066159</name>
</gene>
<evidence type="ECO:0008006" key="6">
    <source>
        <dbReference type="Google" id="ProtNLM"/>
    </source>
</evidence>
<comment type="similarity">
    <text evidence="1">Belongs to the heat shock protein 70 family.</text>
</comment>
<accession>A0A8J5KBY2</accession>
<dbReference type="SUPFAM" id="SSF100934">
    <property type="entry name" value="Heat shock protein 70kD (HSP70), C-terminal subdomain"/>
    <property type="match status" value="1"/>
</dbReference>
<evidence type="ECO:0000313" key="5">
    <source>
        <dbReference type="Proteomes" id="UP000734854"/>
    </source>
</evidence>
<reference evidence="4 5" key="1">
    <citation type="submission" date="2020-08" db="EMBL/GenBank/DDBJ databases">
        <title>Plant Genome Project.</title>
        <authorList>
            <person name="Zhang R.-G."/>
        </authorList>
    </citation>
    <scope>NUCLEOTIDE SEQUENCE [LARGE SCALE GENOMIC DNA]</scope>
    <source>
        <tissue evidence="4">Rhizome</tissue>
    </source>
</reference>
<dbReference type="FunFam" id="2.60.34.10:FF:000012">
    <property type="entry name" value="Heat shock 70 kDa protein"/>
    <property type="match status" value="1"/>
</dbReference>
<dbReference type="GO" id="GO:0005524">
    <property type="term" value="F:ATP binding"/>
    <property type="evidence" value="ECO:0007669"/>
    <property type="project" value="UniProtKB-KW"/>
</dbReference>
<keyword evidence="3" id="KW-0067">ATP-binding</keyword>
<dbReference type="EMBL" id="JACMSC010000018">
    <property type="protein sequence ID" value="KAG6476911.1"/>
    <property type="molecule type" value="Genomic_DNA"/>
</dbReference>
<keyword evidence="5" id="KW-1185">Reference proteome</keyword>
<dbReference type="PANTHER" id="PTHR19375">
    <property type="entry name" value="HEAT SHOCK PROTEIN 70KDA"/>
    <property type="match status" value="1"/>
</dbReference>
<sequence length="247" mass="26889">MVLTKMKENTSAYARHLGQECGGHRLITIPAYFNDSKHQIPRHQGGAGVAGGGCDLKDAHLNGEEGHIKGASAEVKDEHILFAGAIALLVKAISDGNGDLSTYADNQPVVLIQVYEGERARTKDNNLLGKFELFGIPPAQRGVPQINVCFDLDANGILNVSAEDKTTGKCGKITITNDKGLVSKEEIEKMVREAEKYKVKDEEHKKKVDSKNALENYAYSMSNTVRDEKVGGRMAPADKRRIEGAVE</sequence>
<dbReference type="SUPFAM" id="SSF100920">
    <property type="entry name" value="Heat shock protein 70kD (HSP70), peptide-binding domain"/>
    <property type="match status" value="1"/>
</dbReference>
<dbReference type="Gene3D" id="1.20.1270.10">
    <property type="match status" value="1"/>
</dbReference>
<proteinExistence type="inferred from homology"/>
<protein>
    <recommendedName>
        <fullName evidence="6">Heat shock protein 70</fullName>
    </recommendedName>
</protein>
<evidence type="ECO:0000313" key="4">
    <source>
        <dbReference type="EMBL" id="KAG6476911.1"/>
    </source>
</evidence>
<dbReference type="InterPro" id="IPR029047">
    <property type="entry name" value="HSP70_peptide-bd_sf"/>
</dbReference>
<name>A0A8J5KBY2_ZINOF</name>
<dbReference type="InterPro" id="IPR029048">
    <property type="entry name" value="HSP70_C_sf"/>
</dbReference>
<evidence type="ECO:0000256" key="2">
    <source>
        <dbReference type="ARBA" id="ARBA00022741"/>
    </source>
</evidence>
<dbReference type="Proteomes" id="UP000734854">
    <property type="component" value="Unassembled WGS sequence"/>
</dbReference>
<organism evidence="4 5">
    <name type="scientific">Zingiber officinale</name>
    <name type="common">Ginger</name>
    <name type="synonym">Amomum zingiber</name>
    <dbReference type="NCBI Taxonomy" id="94328"/>
    <lineage>
        <taxon>Eukaryota</taxon>
        <taxon>Viridiplantae</taxon>
        <taxon>Streptophyta</taxon>
        <taxon>Embryophyta</taxon>
        <taxon>Tracheophyta</taxon>
        <taxon>Spermatophyta</taxon>
        <taxon>Magnoliopsida</taxon>
        <taxon>Liliopsida</taxon>
        <taxon>Zingiberales</taxon>
        <taxon>Zingiberaceae</taxon>
        <taxon>Zingiber</taxon>
    </lineage>
</organism>
<dbReference type="GO" id="GO:0140662">
    <property type="term" value="F:ATP-dependent protein folding chaperone"/>
    <property type="evidence" value="ECO:0007669"/>
    <property type="project" value="InterPro"/>
</dbReference>
<dbReference type="AlphaFoldDB" id="A0A8J5KBY2"/>
<keyword evidence="2" id="KW-0547">Nucleotide-binding</keyword>